<feature type="domain" description="Folliculin/SMCR8 longin" evidence="2">
    <location>
        <begin position="291"/>
        <end position="397"/>
    </location>
</feature>
<evidence type="ECO:0000256" key="1">
    <source>
        <dbReference type="SAM" id="MobiDB-lite"/>
    </source>
</evidence>
<dbReference type="InterPro" id="IPR037520">
    <property type="entry name" value="Folliculin/SMCR8_longin"/>
</dbReference>
<evidence type="ECO:0000313" key="4">
    <source>
        <dbReference type="Proteomes" id="UP001642540"/>
    </source>
</evidence>
<organism evidence="3 4">
    <name type="scientific">Orchesella dallaii</name>
    <dbReference type="NCBI Taxonomy" id="48710"/>
    <lineage>
        <taxon>Eukaryota</taxon>
        <taxon>Metazoa</taxon>
        <taxon>Ecdysozoa</taxon>
        <taxon>Arthropoda</taxon>
        <taxon>Hexapoda</taxon>
        <taxon>Collembola</taxon>
        <taxon>Entomobryomorpha</taxon>
        <taxon>Entomobryoidea</taxon>
        <taxon>Orchesellidae</taxon>
        <taxon>Orchesellinae</taxon>
        <taxon>Orchesella</taxon>
    </lineage>
</organism>
<feature type="compositionally biased region" description="Basic and acidic residues" evidence="1">
    <location>
        <begin position="73"/>
        <end position="82"/>
    </location>
</feature>
<evidence type="ECO:0000259" key="2">
    <source>
        <dbReference type="Pfam" id="PF11704"/>
    </source>
</evidence>
<feature type="domain" description="Folliculin/SMCR8 longin" evidence="2">
    <location>
        <begin position="150"/>
        <end position="216"/>
    </location>
</feature>
<feature type="compositionally biased region" description="Polar residues" evidence="1">
    <location>
        <begin position="86"/>
        <end position="97"/>
    </location>
</feature>
<feature type="region of interest" description="Disordered" evidence="1">
    <location>
        <begin position="229"/>
        <end position="269"/>
    </location>
</feature>
<accession>A0ABP1S5X7</accession>
<protein>
    <recommendedName>
        <fullName evidence="2">Folliculin/SMCR8 longin domain-containing protein</fullName>
    </recommendedName>
</protein>
<reference evidence="3 4" key="1">
    <citation type="submission" date="2024-08" db="EMBL/GenBank/DDBJ databases">
        <authorList>
            <person name="Cucini C."/>
            <person name="Frati F."/>
        </authorList>
    </citation>
    <scope>NUCLEOTIDE SEQUENCE [LARGE SCALE GENOMIC DNA]</scope>
</reference>
<dbReference type="PANTHER" id="PTHR31441:SF2">
    <property type="entry name" value="FOLLICULIN"/>
    <property type="match status" value="1"/>
</dbReference>
<dbReference type="PANTHER" id="PTHR31441">
    <property type="entry name" value="FOLLICULIN FAMILY MEMBER"/>
    <property type="match status" value="1"/>
</dbReference>
<dbReference type="Pfam" id="PF11704">
    <property type="entry name" value="Folliculin"/>
    <property type="match status" value="2"/>
</dbReference>
<gene>
    <name evidence="3" type="ORF">ODALV1_LOCUS29952</name>
</gene>
<dbReference type="InterPro" id="IPR021713">
    <property type="entry name" value="Folliculin"/>
</dbReference>
<keyword evidence="4" id="KW-1185">Reference proteome</keyword>
<sequence length="400" mass="43226">MSTVVALGHFCEVHGPRLVFYTIRNINEPQFVSQCPDLKFCSGCKAPLLEGYISTVQTVQSTAPDPPPPPKQRPSDGDHEDGSPVVINSHSAPSGFSGSKGLRASTSSQQLSSIASTSASGGFVSRGTSTNNCVGVTSSSTTAPSAGTKYYCSHSNYDHSHLSHLQTCISRTLSCELSPSNSVAFTSSDIWVIGTAFSLKDSQARGFHRRYCLIFTFLPEVPQCCRDPDTVDQESEYGNGGKGNSKSSKKGKGRMPPPHHQHRQGCSSRDDYYSDGDLKGYTSYYGGYPSLVPYYDYITEEFYNIARNLQSECDKVYFKEQSISPSRALRLSTFLDGSVPGSSLSAGASSSLGGHGKSSSKVFTRSHSTGARSLPLLTANPHVFLDLHEKFAKILHHVDL</sequence>
<dbReference type="Proteomes" id="UP001642540">
    <property type="component" value="Unassembled WGS sequence"/>
</dbReference>
<name>A0ABP1S5X7_9HEXA</name>
<feature type="region of interest" description="Disordered" evidence="1">
    <location>
        <begin position="59"/>
        <end position="103"/>
    </location>
</feature>
<dbReference type="EMBL" id="CAXLJM020000160">
    <property type="protein sequence ID" value="CAL8143845.1"/>
    <property type="molecule type" value="Genomic_DNA"/>
</dbReference>
<feature type="compositionally biased region" description="Basic residues" evidence="1">
    <location>
        <begin position="247"/>
        <end position="263"/>
    </location>
</feature>
<comment type="caution">
    <text evidence="3">The sequence shown here is derived from an EMBL/GenBank/DDBJ whole genome shotgun (WGS) entry which is preliminary data.</text>
</comment>
<proteinExistence type="predicted"/>
<evidence type="ECO:0000313" key="3">
    <source>
        <dbReference type="EMBL" id="CAL8143845.1"/>
    </source>
</evidence>